<evidence type="ECO:0000256" key="4">
    <source>
        <dbReference type="ARBA" id="ARBA00022989"/>
    </source>
</evidence>
<evidence type="ECO:0000259" key="9">
    <source>
        <dbReference type="Pfam" id="PF12704"/>
    </source>
</evidence>
<dbReference type="InterPro" id="IPR025857">
    <property type="entry name" value="MacB_PCD"/>
</dbReference>
<dbReference type="InterPro" id="IPR003838">
    <property type="entry name" value="ABC3_permease_C"/>
</dbReference>
<dbReference type="GO" id="GO:0005886">
    <property type="term" value="C:plasma membrane"/>
    <property type="evidence" value="ECO:0007669"/>
    <property type="project" value="UniProtKB-SubCell"/>
</dbReference>
<gene>
    <name evidence="10" type="ORF">FTO68_02750</name>
</gene>
<reference evidence="10 11" key="1">
    <citation type="submission" date="2019-08" db="EMBL/GenBank/DDBJ databases">
        <authorList>
            <person name="Chen S.-C."/>
            <person name="Lai M.-C."/>
            <person name="You Y.-T."/>
        </authorList>
    </citation>
    <scope>NUCLEOTIDE SEQUENCE [LARGE SCALE GENOMIC DNA]</scope>
    <source>
        <strain evidence="10 11">P2F9704a</strain>
    </source>
</reference>
<dbReference type="Pfam" id="PF12704">
    <property type="entry name" value="MacB_PCD"/>
    <property type="match status" value="1"/>
</dbReference>
<evidence type="ECO:0000313" key="10">
    <source>
        <dbReference type="EMBL" id="MCQ1537908.1"/>
    </source>
</evidence>
<accession>A0ABD4TIZ7</accession>
<dbReference type="Pfam" id="PF02687">
    <property type="entry name" value="FtsX"/>
    <property type="match status" value="1"/>
</dbReference>
<dbReference type="AlphaFoldDB" id="A0ABD4TIZ7"/>
<dbReference type="EMBL" id="VOTZ01000004">
    <property type="protein sequence ID" value="MCQ1537908.1"/>
    <property type="molecule type" value="Genomic_DNA"/>
</dbReference>
<proteinExistence type="inferred from homology"/>
<evidence type="ECO:0000256" key="7">
    <source>
        <dbReference type="SAM" id="Phobius"/>
    </source>
</evidence>
<keyword evidence="5 7" id="KW-0472">Membrane</keyword>
<evidence type="ECO:0000256" key="5">
    <source>
        <dbReference type="ARBA" id="ARBA00023136"/>
    </source>
</evidence>
<sequence length="389" mass="42272">MIRPGMTFELAKRNVRLHLFRSILAAIGIIIGVVAITSMGMLGGALEQSVSDELMNMGNSIIITPAGPSTGEQKAGIEEKDIRQIKLITGRHPTIAFYNTYDQIKVGDNRRYVSMYGVDPAELPSITTLVSGRYVSGTEGVMIGQSLARQYNLKEGNFITIGIGSREQRLRVVGILENTGFSGGIQTDNAVIGSERWYESKYGGRGKYDQVVITVEDLDEIDRIKDQIEARLNRREDVVNIMDFRAMISSIQDAIGQISLFVIAIGGISLLVAAVSILNVMLISVNERIKEIGILRSIGTQKGDISKMFLYEATILGLIGSICGGVMSLIGGGLLILLIMQDIKYLMTLNTVFTIIYGMCIGIAICIAAGVYPAHRAAQMNPIDALSND</sequence>
<organism evidence="10 11">
    <name type="scientific">Methanocalculus taiwanensis</name>
    <dbReference type="NCBI Taxonomy" id="106207"/>
    <lineage>
        <taxon>Archaea</taxon>
        <taxon>Methanobacteriati</taxon>
        <taxon>Methanobacteriota</taxon>
        <taxon>Stenosarchaea group</taxon>
        <taxon>Methanomicrobia</taxon>
        <taxon>Methanomicrobiales</taxon>
        <taxon>Methanocalculaceae</taxon>
        <taxon>Methanocalculus</taxon>
    </lineage>
</organism>
<dbReference type="PANTHER" id="PTHR30572">
    <property type="entry name" value="MEMBRANE COMPONENT OF TRANSPORTER-RELATED"/>
    <property type="match status" value="1"/>
</dbReference>
<comment type="subcellular location">
    <subcellularLocation>
        <location evidence="1">Cell membrane</location>
        <topology evidence="1">Multi-pass membrane protein</topology>
    </subcellularLocation>
</comment>
<feature type="transmembrane region" description="Helical" evidence="7">
    <location>
        <begin position="20"/>
        <end position="46"/>
    </location>
</feature>
<feature type="domain" description="ABC3 transporter permease C-terminal" evidence="8">
    <location>
        <begin position="264"/>
        <end position="382"/>
    </location>
</feature>
<keyword evidence="11" id="KW-1185">Reference proteome</keyword>
<feature type="transmembrane region" description="Helical" evidence="7">
    <location>
        <begin position="315"/>
        <end position="340"/>
    </location>
</feature>
<protein>
    <submittedName>
        <fullName evidence="10">ABC transporter permease</fullName>
    </submittedName>
</protein>
<evidence type="ECO:0000259" key="8">
    <source>
        <dbReference type="Pfam" id="PF02687"/>
    </source>
</evidence>
<evidence type="ECO:0000313" key="11">
    <source>
        <dbReference type="Proteomes" id="UP001524383"/>
    </source>
</evidence>
<feature type="domain" description="MacB-like periplasmic core" evidence="9">
    <location>
        <begin position="22"/>
        <end position="230"/>
    </location>
</feature>
<evidence type="ECO:0000256" key="2">
    <source>
        <dbReference type="ARBA" id="ARBA00022475"/>
    </source>
</evidence>
<keyword evidence="2" id="KW-1003">Cell membrane</keyword>
<keyword evidence="4 7" id="KW-1133">Transmembrane helix</keyword>
<evidence type="ECO:0000256" key="6">
    <source>
        <dbReference type="ARBA" id="ARBA00038076"/>
    </source>
</evidence>
<feature type="transmembrane region" description="Helical" evidence="7">
    <location>
        <begin position="352"/>
        <end position="372"/>
    </location>
</feature>
<comment type="caution">
    <text evidence="10">The sequence shown here is derived from an EMBL/GenBank/DDBJ whole genome shotgun (WGS) entry which is preliminary data.</text>
</comment>
<dbReference type="InterPro" id="IPR050250">
    <property type="entry name" value="Macrolide_Exporter_MacB"/>
</dbReference>
<feature type="transmembrane region" description="Helical" evidence="7">
    <location>
        <begin position="258"/>
        <end position="282"/>
    </location>
</feature>
<dbReference type="Proteomes" id="UP001524383">
    <property type="component" value="Unassembled WGS sequence"/>
</dbReference>
<dbReference type="PANTHER" id="PTHR30572:SF4">
    <property type="entry name" value="ABC TRANSPORTER PERMEASE YTRF"/>
    <property type="match status" value="1"/>
</dbReference>
<keyword evidence="3 7" id="KW-0812">Transmembrane</keyword>
<comment type="similarity">
    <text evidence="6">Belongs to the ABC-4 integral membrane protein family.</text>
</comment>
<name>A0ABD4TIZ7_9EURY</name>
<evidence type="ECO:0000256" key="1">
    <source>
        <dbReference type="ARBA" id="ARBA00004651"/>
    </source>
</evidence>
<evidence type="ECO:0000256" key="3">
    <source>
        <dbReference type="ARBA" id="ARBA00022692"/>
    </source>
</evidence>